<comment type="similarity">
    <text evidence="14 16">Belongs to the type III pantothenate kinase family.</text>
</comment>
<evidence type="ECO:0000256" key="8">
    <source>
        <dbReference type="ARBA" id="ARBA00022679"/>
    </source>
</evidence>
<reference evidence="17" key="2">
    <citation type="submission" date="2022-06" db="EMBL/GenBank/DDBJ databases">
        <title>Thermospira aquatica gen. nov., sp. nov.</title>
        <authorList>
            <person name="Ben Ali Gam Z."/>
            <person name="Labat M."/>
        </authorList>
    </citation>
    <scope>NUCLEOTIDE SEQUENCE</scope>
    <source>
        <strain evidence="17">F1F22</strain>
    </source>
</reference>
<dbReference type="KEGG" id="taqu:KDW03_11070"/>
<evidence type="ECO:0000256" key="9">
    <source>
        <dbReference type="ARBA" id="ARBA00022741"/>
    </source>
</evidence>
<evidence type="ECO:0000256" key="1">
    <source>
        <dbReference type="ARBA" id="ARBA00001206"/>
    </source>
</evidence>
<keyword evidence="8 16" id="KW-0808">Transferase</keyword>
<dbReference type="InterPro" id="IPR043129">
    <property type="entry name" value="ATPase_NBD"/>
</dbReference>
<keyword evidence="18" id="KW-1185">Reference proteome</keyword>
<dbReference type="NCBIfam" id="NF009855">
    <property type="entry name" value="PRK13321.1"/>
    <property type="match status" value="1"/>
</dbReference>
<comment type="function">
    <text evidence="16">Catalyzes the phosphorylation of pantothenate (Pan), the first step in CoA biosynthesis.</text>
</comment>
<dbReference type="CDD" id="cd24015">
    <property type="entry name" value="ASKHA_NBD_PanK-III"/>
    <property type="match status" value="1"/>
</dbReference>
<proteinExistence type="inferred from homology"/>
<gene>
    <name evidence="16" type="primary">coaX</name>
    <name evidence="17" type="ORF">KDW03_11070</name>
</gene>
<dbReference type="InterPro" id="IPR004619">
    <property type="entry name" value="Type_III_PanK"/>
</dbReference>
<keyword evidence="9 16" id="KW-0547">Nucleotide-binding</keyword>
<dbReference type="GO" id="GO:0005737">
    <property type="term" value="C:cytoplasm"/>
    <property type="evidence" value="ECO:0007669"/>
    <property type="project" value="UniProtKB-SubCell"/>
</dbReference>
<dbReference type="Gene3D" id="3.30.420.40">
    <property type="match status" value="2"/>
</dbReference>
<keyword evidence="16" id="KW-0479">Metal-binding</keyword>
<dbReference type="GO" id="GO:0015937">
    <property type="term" value="P:coenzyme A biosynthetic process"/>
    <property type="evidence" value="ECO:0007669"/>
    <property type="project" value="UniProtKB-UniRule"/>
</dbReference>
<evidence type="ECO:0000256" key="7">
    <source>
        <dbReference type="ARBA" id="ARBA00022490"/>
    </source>
</evidence>
<accession>A0AAX3BE43</accession>
<comment type="subunit">
    <text evidence="5 16">Homodimer.</text>
</comment>
<feature type="binding site" evidence="16">
    <location>
        <position position="136"/>
    </location>
    <ligand>
        <name>K(+)</name>
        <dbReference type="ChEBI" id="CHEBI:29103"/>
    </ligand>
</feature>
<dbReference type="GO" id="GO:0004594">
    <property type="term" value="F:pantothenate kinase activity"/>
    <property type="evidence" value="ECO:0007669"/>
    <property type="project" value="UniProtKB-UniRule"/>
</dbReference>
<protein>
    <recommendedName>
        <fullName evidence="15 16">Type III pantothenate kinase</fullName>
        <ecNumber evidence="6 16">2.7.1.33</ecNumber>
    </recommendedName>
    <alternativeName>
        <fullName evidence="16">PanK-III</fullName>
    </alternativeName>
    <alternativeName>
        <fullName evidence="16">Pantothenic acid kinase</fullName>
    </alternativeName>
</protein>
<evidence type="ECO:0000313" key="18">
    <source>
        <dbReference type="Proteomes" id="UP001056539"/>
    </source>
</evidence>
<keyword evidence="7 16" id="KW-0963">Cytoplasm</keyword>
<evidence type="ECO:0000256" key="15">
    <source>
        <dbReference type="ARBA" id="ARBA00040883"/>
    </source>
</evidence>
<dbReference type="EMBL" id="CP073355">
    <property type="protein sequence ID" value="URA10006.1"/>
    <property type="molecule type" value="Genomic_DNA"/>
</dbReference>
<dbReference type="HAMAP" id="MF_01274">
    <property type="entry name" value="Pantothen_kinase_3"/>
    <property type="match status" value="1"/>
</dbReference>
<dbReference type="PANTHER" id="PTHR34265">
    <property type="entry name" value="TYPE III PANTOTHENATE KINASE"/>
    <property type="match status" value="1"/>
</dbReference>
<evidence type="ECO:0000313" key="17">
    <source>
        <dbReference type="EMBL" id="URA10006.1"/>
    </source>
</evidence>
<keyword evidence="13 16" id="KW-0173">Coenzyme A biosynthesis</keyword>
<evidence type="ECO:0000256" key="12">
    <source>
        <dbReference type="ARBA" id="ARBA00022958"/>
    </source>
</evidence>
<evidence type="ECO:0000256" key="5">
    <source>
        <dbReference type="ARBA" id="ARBA00011738"/>
    </source>
</evidence>
<dbReference type="NCBIfam" id="TIGR00671">
    <property type="entry name" value="baf"/>
    <property type="match status" value="1"/>
</dbReference>
<reference evidence="17" key="1">
    <citation type="submission" date="2021-04" db="EMBL/GenBank/DDBJ databases">
        <authorList>
            <person name="Postec A."/>
        </authorList>
    </citation>
    <scope>NUCLEOTIDE SEQUENCE</scope>
    <source>
        <strain evidence="17">F1F22</strain>
    </source>
</reference>
<evidence type="ECO:0000256" key="11">
    <source>
        <dbReference type="ARBA" id="ARBA00022840"/>
    </source>
</evidence>
<dbReference type="Proteomes" id="UP001056539">
    <property type="component" value="Chromosome"/>
</dbReference>
<dbReference type="RefSeq" id="WP_271435137.1">
    <property type="nucleotide sequence ID" value="NZ_CP073355.1"/>
</dbReference>
<keyword evidence="12 16" id="KW-0630">Potassium</keyword>
<dbReference type="GO" id="GO:0005524">
    <property type="term" value="F:ATP binding"/>
    <property type="evidence" value="ECO:0007669"/>
    <property type="project" value="UniProtKB-UniRule"/>
</dbReference>
<keyword evidence="11 16" id="KW-0067">ATP-binding</keyword>
<keyword evidence="10 16" id="KW-0418">Kinase</keyword>
<sequence length="262" mass="29546">MRRSDYLVAIDIGNTNVTLGLFQEGVSRPLESAHFLTQKGLTHDDWMVKYEVLRTRWGLKQISREDVVVASVVPELNYEIRHMFEKYYEREPVFLQSLDVPLEIHYDYPREIGIDRLVNVYAVAKEYPGRDALVIDFGTATTIDILKGGTSYEGGVIIPGMLTSLRALTERASKLPHIELLLPSTIVTKNTVDGIRSGILHGHGAMIDELVSRITVELGWENPLVIATGGLSKVIKQTSHRVNIVDTHLMLKGIYYLWMNDA</sequence>
<feature type="active site" description="Proton acceptor" evidence="16">
    <location>
        <position position="115"/>
    </location>
</feature>
<comment type="cofactor">
    <cofactor evidence="16">
        <name>NH4(+)</name>
        <dbReference type="ChEBI" id="CHEBI:28938"/>
    </cofactor>
    <cofactor evidence="16">
        <name>K(+)</name>
        <dbReference type="ChEBI" id="CHEBI:29103"/>
    </cofactor>
    <text evidence="16">A monovalent cation. Ammonium or potassium.</text>
</comment>
<evidence type="ECO:0000256" key="3">
    <source>
        <dbReference type="ARBA" id="ARBA00004496"/>
    </source>
</evidence>
<feature type="binding site" evidence="16">
    <location>
        <position position="106"/>
    </location>
    <ligand>
        <name>substrate</name>
    </ligand>
</feature>
<evidence type="ECO:0000256" key="13">
    <source>
        <dbReference type="ARBA" id="ARBA00022993"/>
    </source>
</evidence>
<feature type="binding site" evidence="16">
    <location>
        <position position="139"/>
    </location>
    <ligand>
        <name>ATP</name>
        <dbReference type="ChEBI" id="CHEBI:30616"/>
    </ligand>
</feature>
<dbReference type="Pfam" id="PF03309">
    <property type="entry name" value="Pan_kinase"/>
    <property type="match status" value="1"/>
</dbReference>
<feature type="binding site" evidence="16">
    <location>
        <position position="191"/>
    </location>
    <ligand>
        <name>substrate</name>
    </ligand>
</feature>
<organism evidence="17 18">
    <name type="scientific">Thermospira aquatica</name>
    <dbReference type="NCBI Taxonomy" id="2828656"/>
    <lineage>
        <taxon>Bacteria</taxon>
        <taxon>Pseudomonadati</taxon>
        <taxon>Spirochaetota</taxon>
        <taxon>Spirochaetia</taxon>
        <taxon>Brevinematales</taxon>
        <taxon>Thermospiraceae</taxon>
        <taxon>Thermospira</taxon>
    </lineage>
</organism>
<comment type="cofactor">
    <cofactor evidence="2">
        <name>K(+)</name>
        <dbReference type="ChEBI" id="CHEBI:29103"/>
    </cofactor>
</comment>
<feature type="binding site" evidence="16">
    <location>
        <begin position="113"/>
        <end position="116"/>
    </location>
    <ligand>
        <name>substrate</name>
    </ligand>
</feature>
<evidence type="ECO:0000256" key="6">
    <source>
        <dbReference type="ARBA" id="ARBA00012102"/>
    </source>
</evidence>
<evidence type="ECO:0000256" key="10">
    <source>
        <dbReference type="ARBA" id="ARBA00022777"/>
    </source>
</evidence>
<dbReference type="SUPFAM" id="SSF53067">
    <property type="entry name" value="Actin-like ATPase domain"/>
    <property type="match status" value="2"/>
</dbReference>
<evidence type="ECO:0000256" key="2">
    <source>
        <dbReference type="ARBA" id="ARBA00001958"/>
    </source>
</evidence>
<dbReference type="GO" id="GO:0046872">
    <property type="term" value="F:metal ion binding"/>
    <property type="evidence" value="ECO:0007669"/>
    <property type="project" value="UniProtKB-KW"/>
</dbReference>
<comment type="subcellular location">
    <subcellularLocation>
        <location evidence="3 16">Cytoplasm</location>
    </subcellularLocation>
</comment>
<evidence type="ECO:0000256" key="16">
    <source>
        <dbReference type="HAMAP-Rule" id="MF_01274"/>
    </source>
</evidence>
<dbReference type="AlphaFoldDB" id="A0AAX3BE43"/>
<dbReference type="PANTHER" id="PTHR34265:SF1">
    <property type="entry name" value="TYPE III PANTOTHENATE KINASE"/>
    <property type="match status" value="1"/>
</dbReference>
<evidence type="ECO:0000256" key="14">
    <source>
        <dbReference type="ARBA" id="ARBA00038036"/>
    </source>
</evidence>
<feature type="binding site" evidence="16">
    <location>
        <begin position="11"/>
        <end position="18"/>
    </location>
    <ligand>
        <name>ATP</name>
        <dbReference type="ChEBI" id="CHEBI:30616"/>
    </ligand>
</feature>
<evidence type="ECO:0000256" key="4">
    <source>
        <dbReference type="ARBA" id="ARBA00005225"/>
    </source>
</evidence>
<comment type="pathway">
    <text evidence="4 16">Cofactor biosynthesis; coenzyme A biosynthesis; CoA from (R)-pantothenate: step 1/5.</text>
</comment>
<dbReference type="EC" id="2.7.1.33" evidence="6 16"/>
<comment type="catalytic activity">
    <reaction evidence="1 16">
        <text>(R)-pantothenate + ATP = (R)-4'-phosphopantothenate + ADP + H(+)</text>
        <dbReference type="Rhea" id="RHEA:16373"/>
        <dbReference type="ChEBI" id="CHEBI:10986"/>
        <dbReference type="ChEBI" id="CHEBI:15378"/>
        <dbReference type="ChEBI" id="CHEBI:29032"/>
        <dbReference type="ChEBI" id="CHEBI:30616"/>
        <dbReference type="ChEBI" id="CHEBI:456216"/>
        <dbReference type="EC" id="2.7.1.33"/>
    </reaction>
</comment>
<name>A0AAX3BE43_9SPIR</name>